<feature type="transmembrane region" description="Helical" evidence="6">
    <location>
        <begin position="215"/>
        <end position="239"/>
    </location>
</feature>
<reference evidence="7 8" key="1">
    <citation type="journal article" date="2016" name="Nat. Commun.">
        <title>Thousands of microbial genomes shed light on interconnected biogeochemical processes in an aquifer system.</title>
        <authorList>
            <person name="Anantharaman K."/>
            <person name="Brown C.T."/>
            <person name="Hug L.A."/>
            <person name="Sharon I."/>
            <person name="Castelle C.J."/>
            <person name="Probst A.J."/>
            <person name="Thomas B.C."/>
            <person name="Singh A."/>
            <person name="Wilkins M.J."/>
            <person name="Karaoz U."/>
            <person name="Brodie E.L."/>
            <person name="Williams K.H."/>
            <person name="Hubbard S.S."/>
            <person name="Banfield J.F."/>
        </authorList>
    </citation>
    <scope>NUCLEOTIDE SEQUENCE [LARGE SCALE GENOMIC DNA]</scope>
</reference>
<feature type="transmembrane region" description="Helical" evidence="6">
    <location>
        <begin position="28"/>
        <end position="52"/>
    </location>
</feature>
<feature type="transmembrane region" description="Helical" evidence="6">
    <location>
        <begin position="298"/>
        <end position="320"/>
    </location>
</feature>
<dbReference type="AlphaFoldDB" id="A0A1F5YKC0"/>
<keyword evidence="5 6" id="KW-0472">Membrane</keyword>
<organism evidence="7 8">
    <name type="scientific">Candidatus Glassbacteria bacterium RIFCSPLOWO2_12_FULL_58_11</name>
    <dbReference type="NCBI Taxonomy" id="1817867"/>
    <lineage>
        <taxon>Bacteria</taxon>
        <taxon>Candidatus Glassiibacteriota</taxon>
    </lineage>
</organism>
<evidence type="ECO:0000256" key="4">
    <source>
        <dbReference type="ARBA" id="ARBA00022989"/>
    </source>
</evidence>
<feature type="transmembrane region" description="Helical" evidence="6">
    <location>
        <begin position="259"/>
        <end position="286"/>
    </location>
</feature>
<evidence type="ECO:0000313" key="8">
    <source>
        <dbReference type="Proteomes" id="UP000179129"/>
    </source>
</evidence>
<evidence type="ECO:0008006" key="9">
    <source>
        <dbReference type="Google" id="ProtNLM"/>
    </source>
</evidence>
<dbReference type="GO" id="GO:0005384">
    <property type="term" value="F:manganese ion transmembrane transporter activity"/>
    <property type="evidence" value="ECO:0007669"/>
    <property type="project" value="TreeGrafter"/>
</dbReference>
<dbReference type="STRING" id="1817867.A3F83_10420"/>
<dbReference type="InterPro" id="IPR001046">
    <property type="entry name" value="NRAMP_fam"/>
</dbReference>
<keyword evidence="2" id="KW-0813">Transport</keyword>
<comment type="caution">
    <text evidence="7">The sequence shown here is derived from an EMBL/GenBank/DDBJ whole genome shotgun (WGS) entry which is preliminary data.</text>
</comment>
<sequence>MIIAALVLGPGSVSSISANGSTLGNRMLWLIMLCGAFMMTYTILSAKFGAVVEKSFLSHLAASYGRWLSVIIGICCFLVCAGFQGGNNIGVGMSMNAIFGGSIGMWAVAFTALAVFFLFYFQSLYRALERLMMLLIVTMIVAFVGNLIVAKPDPVSIASGLIPSWPAGTSLIGVVAIVSTSFSVFGALFQAYLVQEKDWGDDLLGESIRDSIVGIAALTLISAVILVTAATVLATRGIAVKNAADMAVQLEPLLGRSAKWLFCMGLWGASFSSFIGNAVLGGTILADGLGIGGKVSDMISKLIAALIMIIGATIAVLTQGQTPVEIIILLQAVIIIAVPLTAFMLFWESNRRSVMGNSVPRWWVNLLAVGGLVTICLLAFNTLKGLIVRFIG</sequence>
<dbReference type="PANTHER" id="PTHR11706:SF33">
    <property type="entry name" value="NATURAL RESISTANCE-ASSOCIATED MACROPHAGE PROTEIN 2"/>
    <property type="match status" value="1"/>
</dbReference>
<gene>
    <name evidence="7" type="ORF">A3F83_10420</name>
</gene>
<name>A0A1F5YKC0_9BACT</name>
<evidence type="ECO:0000256" key="1">
    <source>
        <dbReference type="ARBA" id="ARBA00004141"/>
    </source>
</evidence>
<evidence type="ECO:0000256" key="3">
    <source>
        <dbReference type="ARBA" id="ARBA00022692"/>
    </source>
</evidence>
<feature type="transmembrane region" description="Helical" evidence="6">
    <location>
        <begin position="359"/>
        <end position="380"/>
    </location>
</feature>
<proteinExistence type="predicted"/>
<dbReference type="GO" id="GO:0034755">
    <property type="term" value="P:iron ion transmembrane transport"/>
    <property type="evidence" value="ECO:0007669"/>
    <property type="project" value="TreeGrafter"/>
</dbReference>
<evidence type="ECO:0000256" key="5">
    <source>
        <dbReference type="ARBA" id="ARBA00023136"/>
    </source>
</evidence>
<accession>A0A1F5YKC0</accession>
<dbReference type="GO" id="GO:0015086">
    <property type="term" value="F:cadmium ion transmembrane transporter activity"/>
    <property type="evidence" value="ECO:0007669"/>
    <property type="project" value="TreeGrafter"/>
</dbReference>
<dbReference type="Proteomes" id="UP000179129">
    <property type="component" value="Unassembled WGS sequence"/>
</dbReference>
<feature type="transmembrane region" description="Helical" evidence="6">
    <location>
        <begin position="64"/>
        <end position="85"/>
    </location>
</feature>
<keyword evidence="4 6" id="KW-1133">Transmembrane helix</keyword>
<dbReference type="PANTHER" id="PTHR11706">
    <property type="entry name" value="SOLUTE CARRIER PROTEIN FAMILY 11 MEMBER"/>
    <property type="match status" value="1"/>
</dbReference>
<feature type="transmembrane region" description="Helical" evidence="6">
    <location>
        <begin position="97"/>
        <end position="119"/>
    </location>
</feature>
<dbReference type="Pfam" id="PF01566">
    <property type="entry name" value="Nramp"/>
    <property type="match status" value="1"/>
</dbReference>
<evidence type="ECO:0000256" key="6">
    <source>
        <dbReference type="SAM" id="Phobius"/>
    </source>
</evidence>
<protein>
    <recommendedName>
        <fullName evidence="9">Manganese transporter</fullName>
    </recommendedName>
</protein>
<feature type="transmembrane region" description="Helical" evidence="6">
    <location>
        <begin position="170"/>
        <end position="194"/>
    </location>
</feature>
<evidence type="ECO:0000256" key="2">
    <source>
        <dbReference type="ARBA" id="ARBA00022448"/>
    </source>
</evidence>
<comment type="subcellular location">
    <subcellularLocation>
        <location evidence="1">Membrane</location>
        <topology evidence="1">Multi-pass membrane protein</topology>
    </subcellularLocation>
</comment>
<dbReference type="GO" id="GO:0005886">
    <property type="term" value="C:plasma membrane"/>
    <property type="evidence" value="ECO:0007669"/>
    <property type="project" value="TreeGrafter"/>
</dbReference>
<keyword evidence="3 6" id="KW-0812">Transmembrane</keyword>
<dbReference type="EMBL" id="MFIX01000259">
    <property type="protein sequence ID" value="OGG00417.1"/>
    <property type="molecule type" value="Genomic_DNA"/>
</dbReference>
<evidence type="ECO:0000313" key="7">
    <source>
        <dbReference type="EMBL" id="OGG00417.1"/>
    </source>
</evidence>
<feature type="transmembrane region" description="Helical" evidence="6">
    <location>
        <begin position="131"/>
        <end position="150"/>
    </location>
</feature>
<feature type="transmembrane region" description="Helical" evidence="6">
    <location>
        <begin position="326"/>
        <end position="347"/>
    </location>
</feature>